<dbReference type="InterPro" id="IPR043129">
    <property type="entry name" value="ATPase_NBD"/>
</dbReference>
<dbReference type="AlphaFoldDB" id="A0AA43UBJ1"/>
<keyword evidence="12" id="KW-0067">ATP-binding</keyword>
<sequence>MTNFLIDIGNTDTCAGIGEGTKIIDSVRATSDVPAADYIAGGPDFTPDRAIISSVVGPKTEEWVKAIRDKWGIEAHVLNPSHVEGILGFKVDDPNAVGADRIADAVGALLEYKTPCIVADFGTATNIEYVNEKDEFCGGIIMTGVWTGMKSLSQFASALEDVRLEVPKEVVGKNTDHAVQSGLVYGEAARIDGLVAKIKQQAGPEVAPLIKTIATGGFCKLIGPICS</sequence>
<evidence type="ECO:0000313" key="17">
    <source>
        <dbReference type="EMBL" id="MDO4842654.1"/>
    </source>
</evidence>
<keyword evidence="8" id="KW-0963">Cytoplasm</keyword>
<keyword evidence="18" id="KW-1185">Reference proteome</keyword>
<evidence type="ECO:0000313" key="18">
    <source>
        <dbReference type="Proteomes" id="UP001168575"/>
    </source>
</evidence>
<keyword evidence="13" id="KW-0630">Potassium</keyword>
<comment type="similarity">
    <text evidence="15">Belongs to the type III pantothenate kinase family.</text>
</comment>
<evidence type="ECO:0000256" key="2">
    <source>
        <dbReference type="ARBA" id="ARBA00001958"/>
    </source>
</evidence>
<comment type="subcellular location">
    <subcellularLocation>
        <location evidence="4">Cytoplasm</location>
    </subcellularLocation>
</comment>
<dbReference type="GO" id="GO:0015937">
    <property type="term" value="P:coenzyme A biosynthetic process"/>
    <property type="evidence" value="ECO:0007669"/>
    <property type="project" value="UniProtKB-KW"/>
</dbReference>
<evidence type="ECO:0000256" key="14">
    <source>
        <dbReference type="ARBA" id="ARBA00022993"/>
    </source>
</evidence>
<dbReference type="CDD" id="cd24015">
    <property type="entry name" value="ASKHA_NBD_PanK-III"/>
    <property type="match status" value="1"/>
</dbReference>
<keyword evidence="14" id="KW-0173">Coenzyme A biosynthesis</keyword>
<dbReference type="GO" id="GO:0004594">
    <property type="term" value="F:pantothenate kinase activity"/>
    <property type="evidence" value="ECO:0007669"/>
    <property type="project" value="UniProtKB-EC"/>
</dbReference>
<gene>
    <name evidence="17" type="ORF">Q3982_08280</name>
</gene>
<dbReference type="GO" id="GO:0005524">
    <property type="term" value="F:ATP binding"/>
    <property type="evidence" value="ECO:0007669"/>
    <property type="project" value="UniProtKB-KW"/>
</dbReference>
<dbReference type="EC" id="2.7.1.33" evidence="7"/>
<evidence type="ECO:0000256" key="7">
    <source>
        <dbReference type="ARBA" id="ARBA00012102"/>
    </source>
</evidence>
<comment type="subunit">
    <text evidence="6">Homodimer.</text>
</comment>
<dbReference type="NCBIfam" id="TIGR00671">
    <property type="entry name" value="baf"/>
    <property type="match status" value="1"/>
</dbReference>
<dbReference type="EMBL" id="JAUMVS010000250">
    <property type="protein sequence ID" value="MDO4842654.1"/>
    <property type="molecule type" value="Genomic_DNA"/>
</dbReference>
<feature type="non-terminal residue" evidence="17">
    <location>
        <position position="227"/>
    </location>
</feature>
<dbReference type="HAMAP" id="MF_01274">
    <property type="entry name" value="Pantothen_kinase_3"/>
    <property type="match status" value="1"/>
</dbReference>
<keyword evidence="9 17" id="KW-0808">Transferase</keyword>
<evidence type="ECO:0000256" key="4">
    <source>
        <dbReference type="ARBA" id="ARBA00004496"/>
    </source>
</evidence>
<accession>A0AA43UBJ1</accession>
<dbReference type="PANTHER" id="PTHR34265">
    <property type="entry name" value="TYPE III PANTOTHENATE KINASE"/>
    <property type="match status" value="1"/>
</dbReference>
<proteinExistence type="inferred from homology"/>
<comment type="caution">
    <text evidence="17">The sequence shown here is derived from an EMBL/GenBank/DDBJ whole genome shotgun (WGS) entry which is preliminary data.</text>
</comment>
<dbReference type="Gene3D" id="3.30.420.40">
    <property type="match status" value="2"/>
</dbReference>
<evidence type="ECO:0000256" key="11">
    <source>
        <dbReference type="ARBA" id="ARBA00022777"/>
    </source>
</evidence>
<reference evidence="17" key="1">
    <citation type="submission" date="2023-07" db="EMBL/GenBank/DDBJ databases">
        <title>Between Cages and Wild: Unraveling the Impact of Captivity on Animal Microbiomes and Antimicrobial Resistance.</title>
        <authorList>
            <person name="Schmartz G.P."/>
            <person name="Rehner J."/>
            <person name="Schuff M.J."/>
            <person name="Becker S.L."/>
            <person name="Kravczyk M."/>
            <person name="Gurevich A."/>
            <person name="Francke R."/>
            <person name="Mueller R."/>
            <person name="Keller V."/>
            <person name="Keller A."/>
        </authorList>
    </citation>
    <scope>NUCLEOTIDE SEQUENCE</scope>
    <source>
        <strain evidence="17">S12M_St_49</strain>
    </source>
</reference>
<organism evidence="17 18">
    <name type="scientific">Phoenicibacter congonensis</name>
    <dbReference type="NCBI Taxonomy" id="1944646"/>
    <lineage>
        <taxon>Bacteria</taxon>
        <taxon>Bacillati</taxon>
        <taxon>Actinomycetota</taxon>
        <taxon>Coriobacteriia</taxon>
        <taxon>Eggerthellales</taxon>
        <taxon>Eggerthellaceae</taxon>
        <taxon>Phoenicibacter</taxon>
    </lineage>
</organism>
<dbReference type="PANTHER" id="PTHR34265:SF1">
    <property type="entry name" value="TYPE III PANTOTHENATE KINASE"/>
    <property type="match status" value="1"/>
</dbReference>
<evidence type="ECO:0000256" key="10">
    <source>
        <dbReference type="ARBA" id="ARBA00022741"/>
    </source>
</evidence>
<comment type="pathway">
    <text evidence="5">Cofactor biosynthesis; coenzyme A biosynthesis; CoA from (R)-pantothenate: step 1/5.</text>
</comment>
<evidence type="ECO:0000256" key="16">
    <source>
        <dbReference type="ARBA" id="ARBA00040883"/>
    </source>
</evidence>
<dbReference type="Pfam" id="PF03309">
    <property type="entry name" value="Pan_kinase"/>
    <property type="match status" value="1"/>
</dbReference>
<evidence type="ECO:0000256" key="13">
    <source>
        <dbReference type="ARBA" id="ARBA00022958"/>
    </source>
</evidence>
<evidence type="ECO:0000256" key="1">
    <source>
        <dbReference type="ARBA" id="ARBA00001206"/>
    </source>
</evidence>
<keyword evidence="11 17" id="KW-0418">Kinase</keyword>
<evidence type="ECO:0000256" key="12">
    <source>
        <dbReference type="ARBA" id="ARBA00022840"/>
    </source>
</evidence>
<evidence type="ECO:0000256" key="3">
    <source>
        <dbReference type="ARBA" id="ARBA00001972"/>
    </source>
</evidence>
<comment type="cofactor">
    <cofactor evidence="2">
        <name>K(+)</name>
        <dbReference type="ChEBI" id="CHEBI:29103"/>
    </cofactor>
</comment>
<name>A0AA43UBJ1_9ACTN</name>
<evidence type="ECO:0000256" key="8">
    <source>
        <dbReference type="ARBA" id="ARBA00022490"/>
    </source>
</evidence>
<comment type="cofactor">
    <cofactor evidence="3">
        <name>NH4(+)</name>
        <dbReference type="ChEBI" id="CHEBI:28938"/>
    </cofactor>
</comment>
<keyword evidence="10" id="KW-0547">Nucleotide-binding</keyword>
<evidence type="ECO:0000256" key="5">
    <source>
        <dbReference type="ARBA" id="ARBA00005225"/>
    </source>
</evidence>
<dbReference type="GO" id="GO:0005737">
    <property type="term" value="C:cytoplasm"/>
    <property type="evidence" value="ECO:0007669"/>
    <property type="project" value="UniProtKB-SubCell"/>
</dbReference>
<protein>
    <recommendedName>
        <fullName evidence="16">Type III pantothenate kinase</fullName>
        <ecNumber evidence="7">2.7.1.33</ecNumber>
    </recommendedName>
</protein>
<dbReference type="InterPro" id="IPR004619">
    <property type="entry name" value="Type_III_PanK"/>
</dbReference>
<comment type="catalytic activity">
    <reaction evidence="1">
        <text>(R)-pantothenate + ATP = (R)-4'-phosphopantothenate + ADP + H(+)</text>
        <dbReference type="Rhea" id="RHEA:16373"/>
        <dbReference type="ChEBI" id="CHEBI:10986"/>
        <dbReference type="ChEBI" id="CHEBI:15378"/>
        <dbReference type="ChEBI" id="CHEBI:29032"/>
        <dbReference type="ChEBI" id="CHEBI:30616"/>
        <dbReference type="ChEBI" id="CHEBI:456216"/>
        <dbReference type="EC" id="2.7.1.33"/>
    </reaction>
</comment>
<dbReference type="Proteomes" id="UP001168575">
    <property type="component" value="Unassembled WGS sequence"/>
</dbReference>
<dbReference type="SUPFAM" id="SSF53067">
    <property type="entry name" value="Actin-like ATPase domain"/>
    <property type="match status" value="2"/>
</dbReference>
<evidence type="ECO:0000256" key="15">
    <source>
        <dbReference type="ARBA" id="ARBA00038036"/>
    </source>
</evidence>
<evidence type="ECO:0000256" key="6">
    <source>
        <dbReference type="ARBA" id="ARBA00011738"/>
    </source>
</evidence>
<evidence type="ECO:0000256" key="9">
    <source>
        <dbReference type="ARBA" id="ARBA00022679"/>
    </source>
</evidence>